<protein>
    <submittedName>
        <fullName evidence="1">RHS repeat-associated core domain-containing protein</fullName>
    </submittedName>
</protein>
<sequence length="323" mass="36178">MRSTKWLSNRKNFFFQVDHLACEVGDSPRQLLRGNGIALAELDAPTQAGLILQSDHANTALRIVPECLPQNYTPYGFLHTLPAAQLVAYSGQRLDQMLHCYPLGNGHRFYSPTLRRFIQPDTQSPFRKGGTNGYSYCQNDPINRNDPTGQFWQWFSRSVQRGVSRAVNWVVGQLPRISVVRPLLSTSNGNSTVQHLDPRINLYRAGQTPPPNAPHVTLEINGIETIAHGAREIFRSSNDLAEFWGTMMTRYENGAVSGGLGYGIYLASHSAVGAASIPVGFAAGTLTYAYLERNMYRDMALQLRTGTDQMPHYPYSRYRYDSE</sequence>
<dbReference type="NCBIfam" id="TIGR03696">
    <property type="entry name" value="Rhs_assc_core"/>
    <property type="match status" value="1"/>
</dbReference>
<dbReference type="AlphaFoldDB" id="A0A8I1JLU5"/>
<evidence type="ECO:0000313" key="2">
    <source>
        <dbReference type="Proteomes" id="UP000637061"/>
    </source>
</evidence>
<accession>A0A8I1JLU5</accession>
<gene>
    <name evidence="1" type="ORF">JEU22_23775</name>
</gene>
<comment type="caution">
    <text evidence="1">The sequence shown here is derived from an EMBL/GenBank/DDBJ whole genome shotgun (WGS) entry which is preliminary data.</text>
</comment>
<dbReference type="InterPro" id="IPR022385">
    <property type="entry name" value="Rhs_assc_core"/>
</dbReference>
<dbReference type="EMBL" id="JAEHTE010000040">
    <property type="protein sequence ID" value="MBI6886926.1"/>
    <property type="molecule type" value="Genomic_DNA"/>
</dbReference>
<organism evidence="1 2">
    <name type="scientific">Pseudomonas putida</name>
    <name type="common">Arthrobacter siderocapsulatus</name>
    <dbReference type="NCBI Taxonomy" id="303"/>
    <lineage>
        <taxon>Bacteria</taxon>
        <taxon>Pseudomonadati</taxon>
        <taxon>Pseudomonadota</taxon>
        <taxon>Gammaproteobacteria</taxon>
        <taxon>Pseudomonadales</taxon>
        <taxon>Pseudomonadaceae</taxon>
        <taxon>Pseudomonas</taxon>
    </lineage>
</organism>
<proteinExistence type="predicted"/>
<dbReference type="Proteomes" id="UP000637061">
    <property type="component" value="Unassembled WGS sequence"/>
</dbReference>
<reference evidence="1" key="1">
    <citation type="submission" date="2020-12" db="EMBL/GenBank/DDBJ databases">
        <title>Enhanced detection system for hospital associated transmission using whole genome sequencing surveillance.</title>
        <authorList>
            <person name="Harrison L.H."/>
            <person name="Van Tyne D."/>
            <person name="Marsh J.W."/>
            <person name="Griffith M.P."/>
            <person name="Snyder D.J."/>
            <person name="Cooper V.S."/>
            <person name="Mustapha M."/>
        </authorList>
    </citation>
    <scope>NUCLEOTIDE SEQUENCE</scope>
    <source>
        <strain evidence="1">PSB00042</strain>
    </source>
</reference>
<dbReference type="Gene3D" id="2.180.10.10">
    <property type="entry name" value="RHS repeat-associated core"/>
    <property type="match status" value="1"/>
</dbReference>
<dbReference type="SUPFAM" id="SSF56399">
    <property type="entry name" value="ADP-ribosylation"/>
    <property type="match status" value="1"/>
</dbReference>
<evidence type="ECO:0000313" key="1">
    <source>
        <dbReference type="EMBL" id="MBI6886926.1"/>
    </source>
</evidence>
<dbReference type="RefSeq" id="WP_198748061.1">
    <property type="nucleotide sequence ID" value="NZ_JAEHTE010000040.1"/>
</dbReference>
<name>A0A8I1JLU5_PSEPU</name>